<accession>A0A8H8RQH3</accession>
<dbReference type="PANTHER" id="PTHR46072:SF3">
    <property type="entry name" value="AMIDASE"/>
    <property type="match status" value="1"/>
</dbReference>
<dbReference type="OrthoDB" id="6428749at2759"/>
<feature type="binding site" evidence="4">
    <location>
        <begin position="229"/>
        <end position="232"/>
    </location>
    <ligand>
        <name>substrate</name>
    </ligand>
</feature>
<dbReference type="InterPro" id="IPR023631">
    <property type="entry name" value="Amidase_dom"/>
</dbReference>
<organism evidence="6 7">
    <name type="scientific">Lachnellula subtilissima</name>
    <dbReference type="NCBI Taxonomy" id="602034"/>
    <lineage>
        <taxon>Eukaryota</taxon>
        <taxon>Fungi</taxon>
        <taxon>Dikarya</taxon>
        <taxon>Ascomycota</taxon>
        <taxon>Pezizomycotina</taxon>
        <taxon>Leotiomycetes</taxon>
        <taxon>Helotiales</taxon>
        <taxon>Lachnaceae</taxon>
        <taxon>Lachnellula</taxon>
    </lineage>
</organism>
<evidence type="ECO:0000256" key="3">
    <source>
        <dbReference type="PIRSR" id="PIRSR001221-1"/>
    </source>
</evidence>
<comment type="caution">
    <text evidence="6">The sequence shown here is derived from an EMBL/GenBank/DDBJ whole genome shotgun (WGS) entry which is preliminary data.</text>
</comment>
<keyword evidence="7" id="KW-1185">Reference proteome</keyword>
<dbReference type="InterPro" id="IPR036928">
    <property type="entry name" value="AS_sf"/>
</dbReference>
<proteinExistence type="inferred from homology"/>
<feature type="active site" description="Acyl-ester intermediate" evidence="3">
    <location>
        <position position="232"/>
    </location>
</feature>
<evidence type="ECO:0000313" key="6">
    <source>
        <dbReference type="EMBL" id="TVY39284.1"/>
    </source>
</evidence>
<evidence type="ECO:0000256" key="2">
    <source>
        <dbReference type="ARBA" id="ARBA00022801"/>
    </source>
</evidence>
<feature type="active site" description="Charge relay system" evidence="3">
    <location>
        <position position="208"/>
    </location>
</feature>
<keyword evidence="2" id="KW-0378">Hydrolase</keyword>
<name>A0A8H8RQH3_9HELO</name>
<dbReference type="GO" id="GO:0016787">
    <property type="term" value="F:hydrolase activity"/>
    <property type="evidence" value="ECO:0007669"/>
    <property type="project" value="UniProtKB-KW"/>
</dbReference>
<dbReference type="SUPFAM" id="SSF75304">
    <property type="entry name" value="Amidase signature (AS) enzymes"/>
    <property type="match status" value="1"/>
</dbReference>
<dbReference type="PANTHER" id="PTHR46072">
    <property type="entry name" value="AMIDASE-RELATED-RELATED"/>
    <property type="match status" value="1"/>
</dbReference>
<dbReference type="EMBL" id="QGMJ01000236">
    <property type="protein sequence ID" value="TVY39284.1"/>
    <property type="molecule type" value="Genomic_DNA"/>
</dbReference>
<evidence type="ECO:0000259" key="5">
    <source>
        <dbReference type="Pfam" id="PF01425"/>
    </source>
</evidence>
<dbReference type="AlphaFoldDB" id="A0A8H8RQH3"/>
<comment type="similarity">
    <text evidence="1">Belongs to the amidase family.</text>
</comment>
<evidence type="ECO:0000313" key="7">
    <source>
        <dbReference type="Proteomes" id="UP000462212"/>
    </source>
</evidence>
<reference evidence="6 7" key="1">
    <citation type="submission" date="2018-05" db="EMBL/GenBank/DDBJ databases">
        <title>Genome sequencing and assembly of the regulated plant pathogen Lachnellula willkommii and related sister species for the development of diagnostic species identification markers.</title>
        <authorList>
            <person name="Giroux E."/>
            <person name="Bilodeau G."/>
        </authorList>
    </citation>
    <scope>NUCLEOTIDE SEQUENCE [LARGE SCALE GENOMIC DNA]</scope>
    <source>
        <strain evidence="6 7">CBS 197.66</strain>
    </source>
</reference>
<feature type="binding site" evidence="4">
    <location>
        <position position="182"/>
    </location>
    <ligand>
        <name>substrate</name>
    </ligand>
</feature>
<protein>
    <submittedName>
        <fullName evidence="6">Putative amidase</fullName>
    </submittedName>
</protein>
<dbReference type="Proteomes" id="UP000462212">
    <property type="component" value="Unassembled WGS sequence"/>
</dbReference>
<sequence>MQNYRAIAVSKKAQQWAKIPKAWRLPTERFQDANNVMNIPLTCGLLNGTEASITSDYDATALLGQLKAGVWSVEEVTIAFCKRAAIAQQLTNCLTEIFFDDAIERAKKLDLKYHANSGGKALPPLFGLPISLKDSFQVRGYDTSTGLGCYVGEPAEDNSALAAMLLDLGAVLYCKTNLPQSIMTGDSDNNVFGRTLNPRNKLLTAGGSTGGEGALLALRGSVLGVGTDIGGSIRVPSVCNGVYGFRPSVGLVPHGGVRDLTPPGTDGVHSTAGPLSTSLRDCSLFLKSILQADTWKHDSTSISVPWIDLEPRHKLRIGVALNDGVYTPSPPVRRGLKQAVDLLRGNNDIQLIPINLPDVKSHCQDHISYMTLLGSDKKHYYEQFARTSEPVVRSLKAIGLLSVPGTTLQGFFDLNVRRAEAAKTYLKLFRDNDLDAILMPPAPHTAVPLDCWTTATYTGLWNYLDYPAIVIPVDQVRDIDSADDLSNAKFGADDEQLYSLCRDHFFPNQIRPRLTHASIDTGPEQYKDAPVSVQIVGYKHKDEALIKAAAVLDSIINKI</sequence>
<evidence type="ECO:0000256" key="1">
    <source>
        <dbReference type="ARBA" id="ARBA00009199"/>
    </source>
</evidence>
<feature type="domain" description="Amidase" evidence="5">
    <location>
        <begin position="75"/>
        <end position="545"/>
    </location>
</feature>
<evidence type="ECO:0000256" key="4">
    <source>
        <dbReference type="PIRSR" id="PIRSR001221-2"/>
    </source>
</evidence>
<dbReference type="Pfam" id="PF01425">
    <property type="entry name" value="Amidase"/>
    <property type="match status" value="1"/>
</dbReference>
<dbReference type="Gene3D" id="3.90.1300.10">
    <property type="entry name" value="Amidase signature (AS) domain"/>
    <property type="match status" value="1"/>
</dbReference>
<dbReference type="PIRSF" id="PIRSF001221">
    <property type="entry name" value="Amidase_fungi"/>
    <property type="match status" value="1"/>
</dbReference>
<gene>
    <name evidence="6" type="ORF">LSUB1_G004727</name>
</gene>
<feature type="binding site" evidence="4">
    <location>
        <position position="208"/>
    </location>
    <ligand>
        <name>substrate</name>
    </ligand>
</feature>
<feature type="active site" description="Charge relay system" evidence="3">
    <location>
        <position position="133"/>
    </location>
</feature>